<evidence type="ECO:0000256" key="4">
    <source>
        <dbReference type="ARBA" id="ARBA00023136"/>
    </source>
</evidence>
<evidence type="ECO:0000313" key="8">
    <source>
        <dbReference type="Proteomes" id="UP000823850"/>
    </source>
</evidence>
<reference evidence="7" key="2">
    <citation type="submission" date="2021-04" db="EMBL/GenBank/DDBJ databases">
        <authorList>
            <person name="Gilroy R."/>
        </authorList>
    </citation>
    <scope>NUCLEOTIDE SEQUENCE</scope>
    <source>
        <strain evidence="7">ChiW19-6364</strain>
    </source>
</reference>
<dbReference type="AlphaFoldDB" id="A0A9D2R865"/>
<gene>
    <name evidence="7" type="ORF">H9913_09375</name>
</gene>
<dbReference type="Proteomes" id="UP000823850">
    <property type="component" value="Unassembled WGS sequence"/>
</dbReference>
<dbReference type="GO" id="GO:0016791">
    <property type="term" value="F:phosphatase activity"/>
    <property type="evidence" value="ECO:0007669"/>
    <property type="project" value="TreeGrafter"/>
</dbReference>
<dbReference type="GO" id="GO:0016020">
    <property type="term" value="C:membrane"/>
    <property type="evidence" value="ECO:0007669"/>
    <property type="project" value="UniProtKB-SubCell"/>
</dbReference>
<dbReference type="InterPro" id="IPR023214">
    <property type="entry name" value="HAD_sf"/>
</dbReference>
<evidence type="ECO:0000256" key="3">
    <source>
        <dbReference type="ARBA" id="ARBA00022989"/>
    </source>
</evidence>
<reference evidence="7" key="1">
    <citation type="journal article" date="2021" name="PeerJ">
        <title>Extensive microbial diversity within the chicken gut microbiome revealed by metagenomics and culture.</title>
        <authorList>
            <person name="Gilroy R."/>
            <person name="Ravi A."/>
            <person name="Getino M."/>
            <person name="Pursley I."/>
            <person name="Horton D.L."/>
            <person name="Alikhan N.F."/>
            <person name="Baker D."/>
            <person name="Gharbi K."/>
            <person name="Hall N."/>
            <person name="Watson M."/>
            <person name="Adriaenssens E.M."/>
            <person name="Foster-Nyarko E."/>
            <person name="Jarju S."/>
            <person name="Secka A."/>
            <person name="Antonio M."/>
            <person name="Oren A."/>
            <person name="Chaudhuri R.R."/>
            <person name="La Ragione R."/>
            <person name="Hildebrand F."/>
            <person name="Pallen M.J."/>
        </authorList>
    </citation>
    <scope>NUCLEOTIDE SEQUENCE</scope>
    <source>
        <strain evidence="7">ChiW19-6364</strain>
    </source>
</reference>
<evidence type="ECO:0000256" key="5">
    <source>
        <dbReference type="SAM" id="Phobius"/>
    </source>
</evidence>
<feature type="transmembrane region" description="Helical" evidence="5">
    <location>
        <begin position="65"/>
        <end position="83"/>
    </location>
</feature>
<evidence type="ECO:0000256" key="2">
    <source>
        <dbReference type="ARBA" id="ARBA00022692"/>
    </source>
</evidence>
<evidence type="ECO:0000259" key="6">
    <source>
        <dbReference type="Pfam" id="PF13515"/>
    </source>
</evidence>
<feature type="transmembrane region" description="Helical" evidence="5">
    <location>
        <begin position="140"/>
        <end position="160"/>
    </location>
</feature>
<dbReference type="PANTHER" id="PTHR10000">
    <property type="entry name" value="PHOSPHOSERINE PHOSPHATASE"/>
    <property type="match status" value="1"/>
</dbReference>
<dbReference type="PANTHER" id="PTHR10000:SF8">
    <property type="entry name" value="HAD SUPERFAMILY HYDROLASE-LIKE, TYPE 3"/>
    <property type="match status" value="1"/>
</dbReference>
<evidence type="ECO:0000313" key="7">
    <source>
        <dbReference type="EMBL" id="HJD40228.1"/>
    </source>
</evidence>
<comment type="caution">
    <text evidence="7">The sequence shown here is derived from an EMBL/GenBank/DDBJ whole genome shotgun (WGS) entry which is preliminary data.</text>
</comment>
<keyword evidence="4 5" id="KW-0472">Membrane</keyword>
<dbReference type="GO" id="GO:0005829">
    <property type="term" value="C:cytosol"/>
    <property type="evidence" value="ECO:0007669"/>
    <property type="project" value="TreeGrafter"/>
</dbReference>
<dbReference type="InterPro" id="IPR049453">
    <property type="entry name" value="Memb_transporter_dom"/>
</dbReference>
<accession>A0A9D2R865</accession>
<comment type="subcellular location">
    <subcellularLocation>
        <location evidence="1">Membrane</location>
        <topology evidence="1">Multi-pass membrane protein</topology>
    </subcellularLocation>
</comment>
<evidence type="ECO:0000256" key="1">
    <source>
        <dbReference type="ARBA" id="ARBA00004141"/>
    </source>
</evidence>
<dbReference type="GO" id="GO:0000287">
    <property type="term" value="F:magnesium ion binding"/>
    <property type="evidence" value="ECO:0007669"/>
    <property type="project" value="TreeGrafter"/>
</dbReference>
<dbReference type="EMBL" id="DWUX01000170">
    <property type="protein sequence ID" value="HJD40228.1"/>
    <property type="molecule type" value="Genomic_DNA"/>
</dbReference>
<protein>
    <submittedName>
        <fullName evidence="7">HAD hydrolase family protein</fullName>
    </submittedName>
</protein>
<sequence length="428" mass="49027">MERIRRRFPIPGQRILRSACAVGLCFGIYFLRGQKGIPFYSALAVLQCMQPYHENTLAVAKRRTIGTFMGAFWGLIIILLEIYGFEGKLYGTAAVYLLIACFTGVVLYSTVILKITDTAYFSCVVFLSITVMHIKDADPYLFVLNRIVDTLIGVVLALLVNSLHLPRKKNKDILFISGVDDTILDSQGSLSTYSKVELNRLIEQGANFTISTMRTPANIRGAFAGVNLRLPVIAMDGAVLYDLKENYYLMSYEISDILASGISAFLEQMEVESFTNVLIDDMLVIYYKDFSNEAQWDIYTKLHKSPYRNYVKRPIPKGERVLYFMLIEEKAAAEHIYNCLMEQPWKDELRIIMYDSHDYPGYAYIKIFNKEATRENMLQNLMKRLNIQKSVTFGSIEGKSDIYIQNADKNEMVKALKKQFEPVIWEAR</sequence>
<proteinExistence type="predicted"/>
<feature type="transmembrane region" description="Helical" evidence="5">
    <location>
        <begin position="89"/>
        <end position="111"/>
    </location>
</feature>
<keyword evidence="2 5" id="KW-0812">Transmembrane</keyword>
<dbReference type="InterPro" id="IPR036412">
    <property type="entry name" value="HAD-like_sf"/>
</dbReference>
<dbReference type="SUPFAM" id="SSF56784">
    <property type="entry name" value="HAD-like"/>
    <property type="match status" value="1"/>
</dbReference>
<dbReference type="Gene3D" id="3.40.50.1000">
    <property type="entry name" value="HAD superfamily/HAD-like"/>
    <property type="match status" value="1"/>
</dbReference>
<feature type="domain" description="Integral membrane bound transporter" evidence="6">
    <location>
        <begin position="25"/>
        <end position="160"/>
    </location>
</feature>
<dbReference type="Pfam" id="PF13515">
    <property type="entry name" value="FUSC_2"/>
    <property type="match status" value="1"/>
</dbReference>
<keyword evidence="3 5" id="KW-1133">Transmembrane helix</keyword>
<dbReference type="Gene3D" id="3.30.1240.10">
    <property type="match status" value="1"/>
</dbReference>
<dbReference type="Pfam" id="PF08282">
    <property type="entry name" value="Hydrolase_3"/>
    <property type="match status" value="1"/>
</dbReference>
<keyword evidence="7" id="KW-0378">Hydrolase</keyword>
<organism evidence="7 8">
    <name type="scientific">Candidatus Blautia stercoripullorum</name>
    <dbReference type="NCBI Taxonomy" id="2838502"/>
    <lineage>
        <taxon>Bacteria</taxon>
        <taxon>Bacillati</taxon>
        <taxon>Bacillota</taxon>
        <taxon>Clostridia</taxon>
        <taxon>Lachnospirales</taxon>
        <taxon>Lachnospiraceae</taxon>
        <taxon>Blautia</taxon>
    </lineage>
</organism>
<name>A0A9D2R865_9FIRM</name>